<name>A0A5A9W975_9GAMM</name>
<dbReference type="Gene3D" id="1.20.1330.10">
    <property type="entry name" value="f41 fragment of flagellin, N-terminal domain"/>
    <property type="match status" value="2"/>
</dbReference>
<evidence type="ECO:0000259" key="7">
    <source>
        <dbReference type="Pfam" id="PF00700"/>
    </source>
</evidence>
<dbReference type="NCBIfam" id="TIGR02550">
    <property type="entry name" value="flagell_flgL"/>
    <property type="match status" value="1"/>
</dbReference>
<dbReference type="InterPro" id="IPR046358">
    <property type="entry name" value="Flagellin_C"/>
</dbReference>
<evidence type="ECO:0000256" key="2">
    <source>
        <dbReference type="ARBA" id="ARBA00004613"/>
    </source>
</evidence>
<dbReference type="Proteomes" id="UP000325302">
    <property type="component" value="Unassembled WGS sequence"/>
</dbReference>
<comment type="caution">
    <text evidence="8">The sequence shown here is derived from an EMBL/GenBank/DDBJ whole genome shotgun (WGS) entry which is preliminary data.</text>
</comment>
<evidence type="ECO:0000256" key="3">
    <source>
        <dbReference type="ARBA" id="ARBA00005709"/>
    </source>
</evidence>
<dbReference type="GO" id="GO:0005198">
    <property type="term" value="F:structural molecule activity"/>
    <property type="evidence" value="ECO:0007669"/>
    <property type="project" value="InterPro"/>
</dbReference>
<comment type="similarity">
    <text evidence="3">Belongs to the bacterial flagellin family.</text>
</comment>
<evidence type="ECO:0000313" key="9">
    <source>
        <dbReference type="Proteomes" id="UP000325302"/>
    </source>
</evidence>
<keyword evidence="8" id="KW-0969">Cilium</keyword>
<feature type="domain" description="Flagellin C-terminal" evidence="7">
    <location>
        <begin position="554"/>
        <end position="625"/>
    </location>
</feature>
<dbReference type="Pfam" id="PF00669">
    <property type="entry name" value="Flagellin_N"/>
    <property type="match status" value="1"/>
</dbReference>
<dbReference type="InterPro" id="IPR013384">
    <property type="entry name" value="Flagell_FlgL"/>
</dbReference>
<feature type="domain" description="Flagellin N-terminal" evidence="6">
    <location>
        <begin position="3"/>
        <end position="140"/>
    </location>
</feature>
<dbReference type="PANTHER" id="PTHR42792:SF1">
    <property type="entry name" value="FLAGELLAR HOOK-ASSOCIATED PROTEIN 3"/>
    <property type="match status" value="1"/>
</dbReference>
<reference evidence="8 9" key="1">
    <citation type="submission" date="2019-03" db="EMBL/GenBank/DDBJ databases">
        <title>Nitrincola sp. nov. isolated from an Indian soda lake.</title>
        <authorList>
            <person name="Joshi A."/>
            <person name="Thite S.V."/>
            <person name="Joseph N."/>
            <person name="Dhotre D."/>
            <person name="Moorthy M."/>
            <person name="Shouche Y.S."/>
        </authorList>
    </citation>
    <scope>NUCLEOTIDE SEQUENCE [LARGE SCALE GENOMIC DNA]</scope>
    <source>
        <strain evidence="8 9">MEB193</strain>
    </source>
</reference>
<dbReference type="GO" id="GO:0071973">
    <property type="term" value="P:bacterial-type flagellum-dependent cell motility"/>
    <property type="evidence" value="ECO:0007669"/>
    <property type="project" value="InterPro"/>
</dbReference>
<dbReference type="GO" id="GO:0005576">
    <property type="term" value="C:extracellular region"/>
    <property type="evidence" value="ECO:0007669"/>
    <property type="project" value="UniProtKB-SubCell"/>
</dbReference>
<dbReference type="GO" id="GO:0009424">
    <property type="term" value="C:bacterial-type flagellum hook"/>
    <property type="evidence" value="ECO:0007669"/>
    <property type="project" value="InterPro"/>
</dbReference>
<dbReference type="OrthoDB" id="9768249at2"/>
<keyword evidence="4" id="KW-0964">Secreted</keyword>
<dbReference type="InterPro" id="IPR001029">
    <property type="entry name" value="Flagellin_N"/>
</dbReference>
<comment type="subcellular location">
    <subcellularLocation>
        <location evidence="1">Bacterial flagellum</location>
    </subcellularLocation>
    <subcellularLocation>
        <location evidence="2">Secreted</location>
    </subcellularLocation>
</comment>
<proteinExistence type="inferred from homology"/>
<keyword evidence="9" id="KW-1185">Reference proteome</keyword>
<sequence length="626" mass="69163">MRISTQQQFLNSVNNMQRQQTQMAKLQEQISSGKKILKPSDDPVASSQIVKLERELAQFEKFKMNVDVTRRRLELEETILTDIHSVIDRMRELTIQAGNGALSDADRKSIATELRQMADFAAGLMNTKDSQGEYLFSGSKGLTLPYEKLANGRYVYQGDDGQRNIQVAPVLYVPSNDSGQYLFEAVSQATRVTQLEPERGLEPLNLEVSFPDREAEKRFADFTRNLGVLSAEVFLEEAGRYAFRLLDSSGQNVLPANIPLGEAADFPQTLNIEGAQFLLASAPAPAQLGFNTQPEVAGIRAIHLEDAEVAQRFDQLYDAITLTFDAVNLTYSLQDANNQPILLNGLTDFPYAPGQSIQVAGYRFDLGTPQMGDRYTLDPQNSGAPLQPLSAVRSTQVGDALELSDFLAEAALQGVSELELVFDTTELESLPAYFDVIVNFGSETFTQTVSLPFSSPLALNYSNDGTNTLSTGITLDLNLNQLKNGEKLTIQLGNEPHASTLLQVEDVKQNMLDIALDLAELLEKPLTAATKTEFNQFTARALDDFIRAAERNLEARTTIGSRINALDSVDASNQDFKLFTERALSSIQDLDYAEAISQFKLTELALQAAQATFARVQNLSLFDYLR</sequence>
<dbReference type="RefSeq" id="WP_149389839.1">
    <property type="nucleotide sequence ID" value="NZ_SMRS01000001.1"/>
</dbReference>
<dbReference type="InterPro" id="IPR001492">
    <property type="entry name" value="Flagellin"/>
</dbReference>
<dbReference type="PANTHER" id="PTHR42792">
    <property type="entry name" value="FLAGELLIN"/>
    <property type="match status" value="1"/>
</dbReference>
<dbReference type="SUPFAM" id="SSF64518">
    <property type="entry name" value="Phase 1 flagellin"/>
    <property type="match status" value="1"/>
</dbReference>
<keyword evidence="8" id="KW-0966">Cell projection</keyword>
<protein>
    <submittedName>
        <fullName evidence="8">Flagellar hook-associated protein 3</fullName>
    </submittedName>
</protein>
<gene>
    <name evidence="8" type="primary">flgL</name>
    <name evidence="8" type="ORF">E1H14_02400</name>
</gene>
<evidence type="ECO:0000313" key="8">
    <source>
        <dbReference type="EMBL" id="KAA0876589.1"/>
    </source>
</evidence>
<dbReference type="EMBL" id="SMRS01000001">
    <property type="protein sequence ID" value="KAA0876589.1"/>
    <property type="molecule type" value="Genomic_DNA"/>
</dbReference>
<keyword evidence="8" id="KW-0282">Flagellum</keyword>
<dbReference type="Pfam" id="PF00700">
    <property type="entry name" value="Flagellin_C"/>
    <property type="match status" value="1"/>
</dbReference>
<keyword evidence="5" id="KW-0975">Bacterial flagellum</keyword>
<evidence type="ECO:0000256" key="4">
    <source>
        <dbReference type="ARBA" id="ARBA00022525"/>
    </source>
</evidence>
<evidence type="ECO:0000256" key="1">
    <source>
        <dbReference type="ARBA" id="ARBA00004365"/>
    </source>
</evidence>
<accession>A0A5A9W975</accession>
<evidence type="ECO:0000259" key="6">
    <source>
        <dbReference type="Pfam" id="PF00669"/>
    </source>
</evidence>
<dbReference type="AlphaFoldDB" id="A0A5A9W975"/>
<organism evidence="8 9">
    <name type="scientific">Nitrincola tapanii</name>
    <dbReference type="NCBI Taxonomy" id="1708751"/>
    <lineage>
        <taxon>Bacteria</taxon>
        <taxon>Pseudomonadati</taxon>
        <taxon>Pseudomonadota</taxon>
        <taxon>Gammaproteobacteria</taxon>
        <taxon>Oceanospirillales</taxon>
        <taxon>Oceanospirillaceae</taxon>
        <taxon>Nitrincola</taxon>
    </lineage>
</organism>
<evidence type="ECO:0000256" key="5">
    <source>
        <dbReference type="ARBA" id="ARBA00023143"/>
    </source>
</evidence>